<dbReference type="AlphaFoldDB" id="A0ABC9W1H6"/>
<reference evidence="2 3" key="1">
    <citation type="submission" date="2024-06" db="EMBL/GenBank/DDBJ databases">
        <title>The draft genome of Grus japonensis, version 3.</title>
        <authorList>
            <person name="Nabeshima K."/>
            <person name="Suzuki S."/>
            <person name="Onuma M."/>
        </authorList>
    </citation>
    <scope>NUCLEOTIDE SEQUENCE [LARGE SCALE GENOMIC DNA]</scope>
    <source>
        <strain evidence="2 3">451A</strain>
    </source>
</reference>
<dbReference type="InterPro" id="IPR005135">
    <property type="entry name" value="Endo/exonuclease/phosphatase"/>
</dbReference>
<dbReference type="PANTHER" id="PTHR33395:SF22">
    <property type="entry name" value="REVERSE TRANSCRIPTASE DOMAIN-CONTAINING PROTEIN"/>
    <property type="match status" value="1"/>
</dbReference>
<dbReference type="PANTHER" id="PTHR33395">
    <property type="entry name" value="TRANSCRIPTASE, PUTATIVE-RELATED-RELATED"/>
    <property type="match status" value="1"/>
</dbReference>
<gene>
    <name evidence="2" type="ORF">GRJ2_000411700</name>
</gene>
<comment type="caution">
    <text evidence="2">The sequence shown here is derived from an EMBL/GenBank/DDBJ whole genome shotgun (WGS) entry which is preliminary data.</text>
</comment>
<dbReference type="InterPro" id="IPR036691">
    <property type="entry name" value="Endo/exonu/phosph_ase_sf"/>
</dbReference>
<sequence length="403" mass="44800">MDVATQTELPQKHAATQVSGCRECQSLSLGMDGSGENGCVRRDQGKGDNIRLACNKLWDDTPRSEGRGANESLLPVAQRRAGYTAAHLKSNGDEPGAPEVIGTNRETPVKYLKGIPATPASQSPSSGAQLTCLYANAGSMGNKQEELETCTCLQGYDLIGITETWWDGSYDWSVGMEGERLFRKDRQGRQGGGVALYVNDQLECMELCLGMDEELTKRFWVRIKGREGTGDIRVGACYRPPDQEGRLDEALYRQIGVASPSHALILMGDFIYPNICWRDNTAGHKQSRRFLECIDDNFLLQVIKEPTRRGAVLDLVLTNKEGLVGDMKLKGSLGCSDHEMVEFRILRTARRARSKLATLDFRRADFGLFRDLLGRVPWDKALEGRGAQDSWLVFKHHLLQAQE</sequence>
<dbReference type="SUPFAM" id="SSF56219">
    <property type="entry name" value="DNase I-like"/>
    <property type="match status" value="1"/>
</dbReference>
<organism evidence="2 3">
    <name type="scientific">Grus japonensis</name>
    <name type="common">Japanese crane</name>
    <name type="synonym">Red-crowned crane</name>
    <dbReference type="NCBI Taxonomy" id="30415"/>
    <lineage>
        <taxon>Eukaryota</taxon>
        <taxon>Metazoa</taxon>
        <taxon>Chordata</taxon>
        <taxon>Craniata</taxon>
        <taxon>Vertebrata</taxon>
        <taxon>Euteleostomi</taxon>
        <taxon>Archelosauria</taxon>
        <taxon>Archosauria</taxon>
        <taxon>Dinosauria</taxon>
        <taxon>Saurischia</taxon>
        <taxon>Theropoda</taxon>
        <taxon>Coelurosauria</taxon>
        <taxon>Aves</taxon>
        <taxon>Neognathae</taxon>
        <taxon>Neoaves</taxon>
        <taxon>Gruiformes</taxon>
        <taxon>Gruidae</taxon>
        <taxon>Grus</taxon>
    </lineage>
</organism>
<evidence type="ECO:0000259" key="1">
    <source>
        <dbReference type="Pfam" id="PF14529"/>
    </source>
</evidence>
<accession>A0ABC9W1H6</accession>
<protein>
    <recommendedName>
        <fullName evidence="1">Endonuclease/exonuclease/phosphatase domain-containing protein</fullName>
    </recommendedName>
</protein>
<keyword evidence="3" id="KW-1185">Reference proteome</keyword>
<proteinExistence type="predicted"/>
<dbReference type="EMBL" id="BAAFJT010000001">
    <property type="protein sequence ID" value="GAB0179464.1"/>
    <property type="molecule type" value="Genomic_DNA"/>
</dbReference>
<evidence type="ECO:0000313" key="2">
    <source>
        <dbReference type="EMBL" id="GAB0179464.1"/>
    </source>
</evidence>
<dbReference type="Gene3D" id="3.60.10.10">
    <property type="entry name" value="Endonuclease/exonuclease/phosphatase"/>
    <property type="match status" value="1"/>
</dbReference>
<name>A0ABC9W1H6_GRUJA</name>
<feature type="domain" description="Endonuclease/exonuclease/phosphatase" evidence="1">
    <location>
        <begin position="232"/>
        <end position="341"/>
    </location>
</feature>
<evidence type="ECO:0000313" key="3">
    <source>
        <dbReference type="Proteomes" id="UP001623348"/>
    </source>
</evidence>
<dbReference type="Proteomes" id="UP001623348">
    <property type="component" value="Unassembled WGS sequence"/>
</dbReference>
<dbReference type="Pfam" id="PF14529">
    <property type="entry name" value="Exo_endo_phos_2"/>
    <property type="match status" value="1"/>
</dbReference>